<name>A0A399SYY1_9BACT</name>
<gene>
    <name evidence="3" type="ORF">D1614_09245</name>
</gene>
<feature type="compositionally biased region" description="Basic and acidic residues" evidence="1">
    <location>
        <begin position="252"/>
        <end position="261"/>
    </location>
</feature>
<feature type="chain" id="PRO_5017308524" description="DUF4382 domain-containing protein" evidence="2">
    <location>
        <begin position="20"/>
        <end position="261"/>
    </location>
</feature>
<protein>
    <recommendedName>
        <fullName evidence="5">DUF4382 domain-containing protein</fullName>
    </recommendedName>
</protein>
<feature type="region of interest" description="Disordered" evidence="1">
    <location>
        <begin position="237"/>
        <end position="261"/>
    </location>
</feature>
<dbReference type="AlphaFoldDB" id="A0A399SYY1"/>
<keyword evidence="4" id="KW-1185">Reference proteome</keyword>
<evidence type="ECO:0000313" key="3">
    <source>
        <dbReference type="EMBL" id="RIJ48708.1"/>
    </source>
</evidence>
<evidence type="ECO:0000256" key="2">
    <source>
        <dbReference type="SAM" id="SignalP"/>
    </source>
</evidence>
<organism evidence="3 4">
    <name type="scientific">Maribellus luteus</name>
    <dbReference type="NCBI Taxonomy" id="2305463"/>
    <lineage>
        <taxon>Bacteria</taxon>
        <taxon>Pseudomonadati</taxon>
        <taxon>Bacteroidota</taxon>
        <taxon>Bacteroidia</taxon>
        <taxon>Marinilabiliales</taxon>
        <taxon>Prolixibacteraceae</taxon>
        <taxon>Maribellus</taxon>
    </lineage>
</organism>
<reference evidence="3 4" key="1">
    <citation type="submission" date="2018-08" db="EMBL/GenBank/DDBJ databases">
        <title>Pallidiluteibacterium maritimus gen. nov., sp. nov., isolated from coastal sediment.</title>
        <authorList>
            <person name="Zhou L.Y."/>
        </authorList>
    </citation>
    <scope>NUCLEOTIDE SEQUENCE [LARGE SCALE GENOMIC DNA]</scope>
    <source>
        <strain evidence="3 4">XSD2</strain>
    </source>
</reference>
<accession>A0A399SYY1</accession>
<feature type="signal peptide" evidence="2">
    <location>
        <begin position="1"/>
        <end position="19"/>
    </location>
</feature>
<evidence type="ECO:0000256" key="1">
    <source>
        <dbReference type="SAM" id="MobiDB-lite"/>
    </source>
</evidence>
<dbReference type="Proteomes" id="UP000265926">
    <property type="component" value="Unassembled WGS sequence"/>
</dbReference>
<comment type="caution">
    <text evidence="3">The sequence shown here is derived from an EMBL/GenBank/DDBJ whole genome shotgun (WGS) entry which is preliminary data.</text>
</comment>
<evidence type="ECO:0008006" key="5">
    <source>
        <dbReference type="Google" id="ProtNLM"/>
    </source>
</evidence>
<dbReference type="EMBL" id="QWGR01000004">
    <property type="protein sequence ID" value="RIJ48708.1"/>
    <property type="molecule type" value="Genomic_DNA"/>
</dbReference>
<evidence type="ECO:0000313" key="4">
    <source>
        <dbReference type="Proteomes" id="UP000265926"/>
    </source>
</evidence>
<sequence>MKNATLVFLALAMVFTACQKDDSKNDGTSEFGVQFEALNPRFALPVQGTLKSAAVETDSIVWDTAHLLVSTIKFEAELKSQLTDEDSIEIEYKWHGSEWVDLLNNELTLGNFVLSPGTYDEIELKIEGKKEDAGGDPVFFLGGTYKNDAGSWPIEVRVTKDVYFKTEKENVEVTDEGIDVTSVIQMYLDQLMADVDPADLDNADPTDGVIVISANSNPEIYQVVVSNLAHDCRTRYKHKHHGDDDDHDGYDDDHGNGHDDD</sequence>
<dbReference type="PROSITE" id="PS51257">
    <property type="entry name" value="PROKAR_LIPOPROTEIN"/>
    <property type="match status" value="1"/>
</dbReference>
<proteinExistence type="predicted"/>
<keyword evidence="2" id="KW-0732">Signal</keyword>